<evidence type="ECO:0000256" key="1">
    <source>
        <dbReference type="SAM" id="SignalP"/>
    </source>
</evidence>
<dbReference type="InterPro" id="IPR008869">
    <property type="entry name" value="MlaC/ttg2D"/>
</dbReference>
<dbReference type="PANTHER" id="PTHR36573">
    <property type="entry name" value="INTERMEMBRANE PHOSPHOLIPID TRANSPORT SYSTEM BINDING PROTEIN MLAC"/>
    <property type="match status" value="1"/>
</dbReference>
<dbReference type="Gene3D" id="3.10.450.710">
    <property type="entry name" value="Tgt2/MlaC"/>
    <property type="match status" value="1"/>
</dbReference>
<evidence type="ECO:0000313" key="2">
    <source>
        <dbReference type="EMBL" id="XCC94981.1"/>
    </source>
</evidence>
<dbReference type="AlphaFoldDB" id="A0AAU8AJT0"/>
<feature type="chain" id="PRO_5043425855" evidence="1">
    <location>
        <begin position="34"/>
        <end position="203"/>
    </location>
</feature>
<proteinExistence type="predicted"/>
<dbReference type="EMBL" id="CP123384">
    <property type="protein sequence ID" value="XCC94981.1"/>
    <property type="molecule type" value="Genomic_DNA"/>
</dbReference>
<accession>A0AAU8AJT0</accession>
<dbReference type="Pfam" id="PF05494">
    <property type="entry name" value="MlaC"/>
    <property type="match status" value="1"/>
</dbReference>
<feature type="signal peptide" evidence="1">
    <location>
        <begin position="1"/>
        <end position="33"/>
    </location>
</feature>
<keyword evidence="1" id="KW-0732">Signal</keyword>
<sequence>MGFIDRRGFIGRGFFAGVLAVGALGVLPGAAQAASAAQAEQLVTALVRDVNAVIASGASEPAMIAEFERIFVRYGDMPYIAAYVMGADGRRATGEQKKAFTAAFQGYAARKYGKQFREFIGSEITVAGTQKVKNAYQVATVAKLRGQSPFEVTFFVGEKSGRFYNMYVEGVNMLLTERTEIGAMLDRRRGDIDAMIADLRKAG</sequence>
<dbReference type="RefSeq" id="WP_353473813.1">
    <property type="nucleotide sequence ID" value="NZ_CP123384.1"/>
</dbReference>
<dbReference type="PANTHER" id="PTHR36573:SF1">
    <property type="entry name" value="INTERMEMBRANE PHOSPHOLIPID TRANSPORT SYSTEM BINDING PROTEIN MLAC"/>
    <property type="match status" value="1"/>
</dbReference>
<dbReference type="InterPro" id="IPR006311">
    <property type="entry name" value="TAT_signal"/>
</dbReference>
<protein>
    <submittedName>
        <fullName evidence="2">ABC transporter substrate-binding protein</fullName>
    </submittedName>
</protein>
<organism evidence="2">
    <name type="scientific">Alloyangia sp. H15</name>
    <dbReference type="NCBI Taxonomy" id="3029062"/>
    <lineage>
        <taxon>Bacteria</taxon>
        <taxon>Pseudomonadati</taxon>
        <taxon>Pseudomonadota</taxon>
        <taxon>Alphaproteobacteria</taxon>
        <taxon>Rhodobacterales</taxon>
        <taxon>Roseobacteraceae</taxon>
        <taxon>Alloyangia</taxon>
    </lineage>
</organism>
<gene>
    <name evidence="2" type="ORF">PVT71_07135</name>
</gene>
<name>A0AAU8AJT0_9RHOB</name>
<reference evidence="2" key="1">
    <citation type="submission" date="2023-02" db="EMBL/GenBank/DDBJ databases">
        <title>Description and genomic characterization of Salipiger bruguierae sp. nov., isolated from the sediment of mangrove plant Bruguiera sexangula.</title>
        <authorList>
            <person name="Long M."/>
        </authorList>
    </citation>
    <scope>NUCLEOTIDE SEQUENCE</scope>
    <source>
        <strain evidence="2">H15</strain>
    </source>
</reference>
<dbReference type="InterPro" id="IPR042245">
    <property type="entry name" value="Tgt2/MlaC_sf"/>
</dbReference>
<dbReference type="PROSITE" id="PS51318">
    <property type="entry name" value="TAT"/>
    <property type="match status" value="1"/>
</dbReference>